<dbReference type="SUPFAM" id="SSF56529">
    <property type="entry name" value="FAH"/>
    <property type="match status" value="1"/>
</dbReference>
<comment type="caution">
    <text evidence="4">The sequence shown here is derived from an EMBL/GenBank/DDBJ whole genome shotgun (WGS) entry which is preliminary data.</text>
</comment>
<dbReference type="GO" id="GO:0046872">
    <property type="term" value="F:metal ion binding"/>
    <property type="evidence" value="ECO:0007669"/>
    <property type="project" value="UniProtKB-KW"/>
</dbReference>
<evidence type="ECO:0000313" key="5">
    <source>
        <dbReference type="Proteomes" id="UP001428774"/>
    </source>
</evidence>
<dbReference type="Pfam" id="PF01557">
    <property type="entry name" value="FAA_hydrolase"/>
    <property type="match status" value="1"/>
</dbReference>
<evidence type="ECO:0000313" key="4">
    <source>
        <dbReference type="EMBL" id="MEN9061401.1"/>
    </source>
</evidence>
<comment type="similarity">
    <text evidence="1">Belongs to the FAH family.</text>
</comment>
<feature type="domain" description="Fumarylacetoacetase-like C-terminal" evidence="3">
    <location>
        <begin position="208"/>
        <end position="350"/>
    </location>
</feature>
<evidence type="ECO:0000256" key="1">
    <source>
        <dbReference type="ARBA" id="ARBA00010211"/>
    </source>
</evidence>
<keyword evidence="2" id="KW-0479">Metal-binding</keyword>
<name>A0AAW9SLR3_9RHOB</name>
<keyword evidence="5" id="KW-1185">Reference proteome</keyword>
<dbReference type="GO" id="GO:0044281">
    <property type="term" value="P:small molecule metabolic process"/>
    <property type="evidence" value="ECO:0007669"/>
    <property type="project" value="UniProtKB-ARBA"/>
</dbReference>
<reference evidence="4 5" key="1">
    <citation type="submission" date="2024-05" db="EMBL/GenBank/DDBJ databases">
        <title>Genome sequence of Ponticoccus litoralis KCCM 90028.</title>
        <authorList>
            <person name="Kim J.M."/>
            <person name="Lee J.K."/>
            <person name="Choi B.J."/>
            <person name="Bayburt H."/>
            <person name="Baek J.H."/>
            <person name="Jeon C.O."/>
        </authorList>
    </citation>
    <scope>NUCLEOTIDE SEQUENCE [LARGE SCALE GENOMIC DNA]</scope>
    <source>
        <strain evidence="4 5">KCCM 90028</strain>
    </source>
</reference>
<keyword evidence="4" id="KW-0378">Hydrolase</keyword>
<dbReference type="AlphaFoldDB" id="A0AAW9SLR3"/>
<dbReference type="InterPro" id="IPR036663">
    <property type="entry name" value="Fumarylacetoacetase_C_sf"/>
</dbReference>
<dbReference type="Proteomes" id="UP001428774">
    <property type="component" value="Unassembled WGS sequence"/>
</dbReference>
<dbReference type="PANTHER" id="PTHR42796">
    <property type="entry name" value="FUMARYLACETOACETATE HYDROLASE DOMAIN-CONTAINING PROTEIN 2A-RELATED"/>
    <property type="match status" value="1"/>
</dbReference>
<protein>
    <submittedName>
        <fullName evidence="4">Fumarylacetoacetate hydrolase family protein</fullName>
    </submittedName>
</protein>
<gene>
    <name evidence="4" type="ORF">ABFB10_10450</name>
</gene>
<accession>A0AAW9SLR3</accession>
<organism evidence="4 5">
    <name type="scientific">Ponticoccus litoralis</name>
    <dbReference type="NCBI Taxonomy" id="422297"/>
    <lineage>
        <taxon>Bacteria</taxon>
        <taxon>Pseudomonadati</taxon>
        <taxon>Pseudomonadota</taxon>
        <taxon>Alphaproteobacteria</taxon>
        <taxon>Rhodobacterales</taxon>
        <taxon>Roseobacteraceae</taxon>
        <taxon>Ponticoccus</taxon>
    </lineage>
</organism>
<dbReference type="Gene3D" id="3.90.850.10">
    <property type="entry name" value="Fumarylacetoacetase-like, C-terminal domain"/>
    <property type="match status" value="1"/>
</dbReference>
<dbReference type="InterPro" id="IPR051121">
    <property type="entry name" value="FAH"/>
</dbReference>
<dbReference type="GO" id="GO:0016787">
    <property type="term" value="F:hydrolase activity"/>
    <property type="evidence" value="ECO:0007669"/>
    <property type="project" value="UniProtKB-KW"/>
</dbReference>
<dbReference type="RefSeq" id="WP_347166482.1">
    <property type="nucleotide sequence ID" value="NZ_JBDNCH010000002.1"/>
</dbReference>
<evidence type="ECO:0000256" key="2">
    <source>
        <dbReference type="ARBA" id="ARBA00022723"/>
    </source>
</evidence>
<sequence length="375" mass="40192">MLPTSNPDPDALLIGRVWREGLGPSVVRVAGSALMDITSRQVPTVSALLERDDLVDYVRGAAGELIGSLDDVASGTLKLLAPCDLQAVKASGVTFAESMVERVIEEQAAGDADRADEIRKKVQSVIGDSLSGIEPGSEKAMEVKRVLQAEGLWSAYLEVGIGPDAEVFTKCQPMASVGWGDLIGLHPISTWNNPEPEIVLAVTSTGKIVGATLGNDVNLRDVEGRSALLLGKAKDNNASCSIGPFLRLFDDSFGMDDVENAELTLTVEGEDGFTLNGHSSMTKISRRPADIVKQTIGQHHQYPDGFMLFLGTLFAPIQDRDKPGQGFTHKMGDVVRIEEAKLGQLKNTVRLSTECPPWEFGAGALMRNLGQRGLL</sequence>
<dbReference type="EMBL" id="JBDNCH010000002">
    <property type="protein sequence ID" value="MEN9061401.1"/>
    <property type="molecule type" value="Genomic_DNA"/>
</dbReference>
<proteinExistence type="inferred from homology"/>
<dbReference type="PANTHER" id="PTHR42796:SF7">
    <property type="entry name" value="2-DEHYDRO-3-DEOXY-D-ARABINONATE DEHYDRATASE"/>
    <property type="match status" value="1"/>
</dbReference>
<evidence type="ECO:0000259" key="3">
    <source>
        <dbReference type="Pfam" id="PF01557"/>
    </source>
</evidence>
<dbReference type="InterPro" id="IPR011234">
    <property type="entry name" value="Fumarylacetoacetase-like_C"/>
</dbReference>